<sequence>MSDLEAMRQAALRAVAEARVFALEAHRGDLLPEVDGLYAAYLDAPREMSALKNVLDAALSFSQRLGPPLATA</sequence>
<dbReference type="EMBL" id="CP001117">
    <property type="protein sequence ID" value="AHX26572.1"/>
    <property type="molecule type" value="Genomic_DNA"/>
</dbReference>
<dbReference type="Proteomes" id="UP000002208">
    <property type="component" value="Plasmid 3"/>
</dbReference>
<dbReference type="AlphaFoldDB" id="X5HNA7"/>
<gene>
    <name evidence="1" type="ordered locus">Deide_3p00888</name>
</gene>
<reference evidence="1 2" key="1">
    <citation type="journal article" date="2009" name="PLoS Genet.">
        <title>Alliance of proteomics and genomics to unravel the specificities of Sahara bacterium Deinococcus deserti.</title>
        <authorList>
            <person name="de Groot A."/>
            <person name="Dulermo R."/>
            <person name="Ortet P."/>
            <person name="Blanchard L."/>
            <person name="Guerin P."/>
            <person name="Fernandez B."/>
            <person name="Vacherie B."/>
            <person name="Dossat C."/>
            <person name="Jolivet E."/>
            <person name="Siguier P."/>
            <person name="Chandler M."/>
            <person name="Barakat M."/>
            <person name="Dedieu A."/>
            <person name="Barbe V."/>
            <person name="Heulin T."/>
            <person name="Sommer S."/>
            <person name="Achouak W."/>
            <person name="Armengaud J."/>
        </authorList>
    </citation>
    <scope>NUCLEOTIDE SEQUENCE [LARGE SCALE GENOMIC DNA]</scope>
    <source>
        <strain evidence="2">DSM 17065 / CIP 109153 / LMG 22923 / VCD115</strain>
        <plasmid evidence="2">pDeide3</plasmid>
    </source>
</reference>
<accession>X5HNA7</accession>
<dbReference type="KEGG" id="ddr:Deide_3p00888"/>
<organism evidence="1 2">
    <name type="scientific">Deinococcus deserti (strain DSM 17065 / CIP 109153 / LMG 22923 / VCD115)</name>
    <dbReference type="NCBI Taxonomy" id="546414"/>
    <lineage>
        <taxon>Bacteria</taxon>
        <taxon>Thermotogati</taxon>
        <taxon>Deinococcota</taxon>
        <taxon>Deinococci</taxon>
        <taxon>Deinococcales</taxon>
        <taxon>Deinococcaceae</taxon>
        <taxon>Deinococcus</taxon>
    </lineage>
</organism>
<dbReference type="HOGENOM" id="CLU_2715681_0_0_0"/>
<name>X5HNA7_DEIDV</name>
<dbReference type="RefSeq" id="WP_041228031.1">
    <property type="nucleotide sequence ID" value="NC_012528.1"/>
</dbReference>
<evidence type="ECO:0000313" key="2">
    <source>
        <dbReference type="Proteomes" id="UP000002208"/>
    </source>
</evidence>
<proteinExistence type="predicted"/>
<keyword evidence="1" id="KW-0614">Plasmid</keyword>
<protein>
    <submittedName>
        <fullName evidence="1">Uncharacterized protein</fullName>
    </submittedName>
</protein>
<geneLocation type="plasmid" evidence="2">
    <name>pDeide3</name>
</geneLocation>
<keyword evidence="2" id="KW-1185">Reference proteome</keyword>
<evidence type="ECO:0000313" key="1">
    <source>
        <dbReference type="EMBL" id="AHX26572.1"/>
    </source>
</evidence>